<comment type="caution">
    <text evidence="4">The sequence shown here is derived from an EMBL/GenBank/DDBJ whole genome shotgun (WGS) entry which is preliminary data.</text>
</comment>
<evidence type="ECO:0000259" key="3">
    <source>
        <dbReference type="PROSITE" id="PS51208"/>
    </source>
</evidence>
<dbReference type="PROSITE" id="PS51208">
    <property type="entry name" value="AUTOTRANSPORTER"/>
    <property type="match status" value="1"/>
</dbReference>
<dbReference type="InterPro" id="IPR050158">
    <property type="entry name" value="Ubiquitin_ubiquitin-like"/>
</dbReference>
<evidence type="ECO:0000313" key="5">
    <source>
        <dbReference type="Proteomes" id="UP000246352"/>
    </source>
</evidence>
<feature type="signal peptide" evidence="1">
    <location>
        <begin position="1"/>
        <end position="22"/>
    </location>
</feature>
<dbReference type="InterPro" id="IPR019954">
    <property type="entry name" value="Ubiquitin_CS"/>
</dbReference>
<gene>
    <name evidence="4" type="ORF">DFR52_10872</name>
</gene>
<dbReference type="EMBL" id="QGTR01000008">
    <property type="protein sequence ID" value="PWV95808.1"/>
    <property type="molecule type" value="Genomic_DNA"/>
</dbReference>
<feature type="domain" description="Ubiquitin-like" evidence="2">
    <location>
        <begin position="23"/>
        <end position="93"/>
    </location>
</feature>
<dbReference type="Pfam" id="PF03797">
    <property type="entry name" value="Autotransporter"/>
    <property type="match status" value="1"/>
</dbReference>
<organism evidence="4 5">
    <name type="scientific">Hoeflea marina</name>
    <dbReference type="NCBI Taxonomy" id="274592"/>
    <lineage>
        <taxon>Bacteria</taxon>
        <taxon>Pseudomonadati</taxon>
        <taxon>Pseudomonadota</taxon>
        <taxon>Alphaproteobacteria</taxon>
        <taxon>Hyphomicrobiales</taxon>
        <taxon>Rhizobiaceae</taxon>
        <taxon>Hoeflea</taxon>
    </lineage>
</organism>
<dbReference type="SUPFAM" id="SSF103515">
    <property type="entry name" value="Autotransporter"/>
    <property type="match status" value="1"/>
</dbReference>
<sequence length="378" mass="39272">MMIRTFLASAAIAVVSVVPAHAMQIFVKTPTGKTITLDVEGSDSIQSVKSKIQEKDGIPPDQQLLIFAGEQLEDGRTLADYNIQKESTLHLLLAPAASSSGIADASAVAQLQSVTSAVGARVVSRIGATPVADPASVSSSDAETDWVVWASSSALRFSGDDDGNGGNVTLGADTSISANAVAGFYVAYDWTKLIEGGQDSTARAPAVGVYLGARLADRFVLDAHFGVARPDYEVAGSSFDSERMMGSVGFSGSWETEMVTFAPGVRISGYDETLPAHSEGSNSFEADDRQYWSVEASMRASANAGIGNTDLKPYLQIAGGRAGQRSTLEGKQSFGTARGALGLAGALGQGLFSLEISSGDALADTTISQISASYAIRF</sequence>
<keyword evidence="5" id="KW-1185">Reference proteome</keyword>
<proteinExistence type="predicted"/>
<dbReference type="PRINTS" id="PR00348">
    <property type="entry name" value="UBIQUITIN"/>
</dbReference>
<evidence type="ECO:0000313" key="4">
    <source>
        <dbReference type="EMBL" id="PWV95808.1"/>
    </source>
</evidence>
<dbReference type="Proteomes" id="UP000246352">
    <property type="component" value="Unassembled WGS sequence"/>
</dbReference>
<dbReference type="InterPro" id="IPR000626">
    <property type="entry name" value="Ubiquitin-like_dom"/>
</dbReference>
<accession>A0A317PCL7</accession>
<protein>
    <submittedName>
        <fullName evidence="4">Ubiquitin</fullName>
    </submittedName>
</protein>
<dbReference type="CDD" id="cd01803">
    <property type="entry name" value="Ubl_ubiquitin"/>
    <property type="match status" value="1"/>
</dbReference>
<dbReference type="Pfam" id="PF00240">
    <property type="entry name" value="ubiquitin"/>
    <property type="match status" value="1"/>
</dbReference>
<dbReference type="InterPro" id="IPR005546">
    <property type="entry name" value="Autotransporte_beta"/>
</dbReference>
<name>A0A317PCL7_9HYPH</name>
<dbReference type="PROSITE" id="PS50053">
    <property type="entry name" value="UBIQUITIN_2"/>
    <property type="match status" value="1"/>
</dbReference>
<dbReference type="Gene3D" id="3.10.20.90">
    <property type="entry name" value="Phosphatidylinositol 3-kinase Catalytic Subunit, Chain A, domain 1"/>
    <property type="match status" value="1"/>
</dbReference>
<dbReference type="SMART" id="SM00213">
    <property type="entry name" value="UBQ"/>
    <property type="match status" value="1"/>
</dbReference>
<feature type="chain" id="PRO_5016389101" evidence="1">
    <location>
        <begin position="23"/>
        <end position="378"/>
    </location>
</feature>
<dbReference type="InterPro" id="IPR029071">
    <property type="entry name" value="Ubiquitin-like_domsf"/>
</dbReference>
<reference evidence="4 5" key="1">
    <citation type="submission" date="2018-05" db="EMBL/GenBank/DDBJ databases">
        <title>Genomic Encyclopedia of Type Strains, Phase IV (KMG-IV): sequencing the most valuable type-strain genomes for metagenomic binning, comparative biology and taxonomic classification.</title>
        <authorList>
            <person name="Goeker M."/>
        </authorList>
    </citation>
    <scope>NUCLEOTIDE SEQUENCE [LARGE SCALE GENOMIC DNA]</scope>
    <source>
        <strain evidence="4 5">DSM 16791</strain>
    </source>
</reference>
<feature type="domain" description="Autotransporter" evidence="3">
    <location>
        <begin position="141"/>
        <end position="378"/>
    </location>
</feature>
<dbReference type="PROSITE" id="PS00299">
    <property type="entry name" value="UBIQUITIN_1"/>
    <property type="match status" value="1"/>
</dbReference>
<dbReference type="SUPFAM" id="SSF54236">
    <property type="entry name" value="Ubiquitin-like"/>
    <property type="match status" value="1"/>
</dbReference>
<evidence type="ECO:0000256" key="1">
    <source>
        <dbReference type="SAM" id="SignalP"/>
    </source>
</evidence>
<dbReference type="InterPro" id="IPR036709">
    <property type="entry name" value="Autotransporte_beta_dom_sf"/>
</dbReference>
<dbReference type="InterPro" id="IPR019956">
    <property type="entry name" value="Ubiquitin_dom"/>
</dbReference>
<keyword evidence="1" id="KW-0732">Signal</keyword>
<dbReference type="Gene3D" id="2.40.128.130">
    <property type="entry name" value="Autotransporter beta-domain"/>
    <property type="match status" value="1"/>
</dbReference>
<dbReference type="AlphaFoldDB" id="A0A317PCL7"/>
<dbReference type="SMART" id="SM00869">
    <property type="entry name" value="Autotransporter"/>
    <property type="match status" value="1"/>
</dbReference>
<evidence type="ECO:0000259" key="2">
    <source>
        <dbReference type="PROSITE" id="PS50053"/>
    </source>
</evidence>
<dbReference type="PANTHER" id="PTHR10666">
    <property type="entry name" value="UBIQUITIN"/>
    <property type="match status" value="1"/>
</dbReference>
<dbReference type="FunFam" id="3.10.20.90:FF:000006">
    <property type="entry name" value="Polyubiquitin 10"/>
    <property type="match status" value="1"/>
</dbReference>